<evidence type="ECO:0000256" key="1">
    <source>
        <dbReference type="ARBA" id="ARBA00023015"/>
    </source>
</evidence>
<dbReference type="GO" id="GO:0003700">
    <property type="term" value="F:DNA-binding transcription factor activity"/>
    <property type="evidence" value="ECO:0007669"/>
    <property type="project" value="InterPro"/>
</dbReference>
<organism evidence="5 6">
    <name type="scientific">Salinibacterium xinjiangense</name>
    <dbReference type="NCBI Taxonomy" id="386302"/>
    <lineage>
        <taxon>Bacteria</taxon>
        <taxon>Bacillati</taxon>
        <taxon>Actinomycetota</taxon>
        <taxon>Actinomycetes</taxon>
        <taxon>Micrococcales</taxon>
        <taxon>Microbacteriaceae</taxon>
        <taxon>Salinibacterium</taxon>
    </lineage>
</organism>
<dbReference type="InterPro" id="IPR036388">
    <property type="entry name" value="WH-like_DNA-bd_sf"/>
</dbReference>
<dbReference type="InterPro" id="IPR000524">
    <property type="entry name" value="Tscrpt_reg_HTH_GntR"/>
</dbReference>
<name>A0A2C9A2V8_9MICO</name>
<dbReference type="Pfam" id="PF00392">
    <property type="entry name" value="GntR"/>
    <property type="match status" value="1"/>
</dbReference>
<dbReference type="PROSITE" id="PS50949">
    <property type="entry name" value="HTH_GNTR"/>
    <property type="match status" value="1"/>
</dbReference>
<evidence type="ECO:0000313" key="5">
    <source>
        <dbReference type="EMBL" id="SOE73566.1"/>
    </source>
</evidence>
<dbReference type="AlphaFoldDB" id="A0A2C9A2V8"/>
<dbReference type="Gene3D" id="1.20.120.530">
    <property type="entry name" value="GntR ligand-binding domain-like"/>
    <property type="match status" value="1"/>
</dbReference>
<keyword evidence="6" id="KW-1185">Reference proteome</keyword>
<dbReference type="SMART" id="SM00345">
    <property type="entry name" value="HTH_GNTR"/>
    <property type="match status" value="1"/>
</dbReference>
<dbReference type="Gene3D" id="1.10.10.10">
    <property type="entry name" value="Winged helix-like DNA-binding domain superfamily/Winged helix DNA-binding domain"/>
    <property type="match status" value="1"/>
</dbReference>
<keyword evidence="2" id="KW-0238">DNA-binding</keyword>
<dbReference type="PANTHER" id="PTHR43537:SF5">
    <property type="entry name" value="UXU OPERON TRANSCRIPTIONAL REGULATOR"/>
    <property type="match status" value="1"/>
</dbReference>
<dbReference type="EMBL" id="OCST01000006">
    <property type="protein sequence ID" value="SOE73566.1"/>
    <property type="molecule type" value="Genomic_DNA"/>
</dbReference>
<gene>
    <name evidence="5" type="ORF">SAMN06296378_2765</name>
</gene>
<accession>A0A2C9A2V8</accession>
<keyword evidence="1" id="KW-0805">Transcription regulation</keyword>
<evidence type="ECO:0000259" key="4">
    <source>
        <dbReference type="PROSITE" id="PS50949"/>
    </source>
</evidence>
<dbReference type="SMART" id="SM00895">
    <property type="entry name" value="FCD"/>
    <property type="match status" value="1"/>
</dbReference>
<dbReference type="Pfam" id="PF07729">
    <property type="entry name" value="FCD"/>
    <property type="match status" value="1"/>
</dbReference>
<evidence type="ECO:0000313" key="6">
    <source>
        <dbReference type="Proteomes" id="UP000219440"/>
    </source>
</evidence>
<dbReference type="SUPFAM" id="SSF46785">
    <property type="entry name" value="Winged helix' DNA-binding domain"/>
    <property type="match status" value="1"/>
</dbReference>
<dbReference type="CDD" id="cd07377">
    <property type="entry name" value="WHTH_GntR"/>
    <property type="match status" value="1"/>
</dbReference>
<reference evidence="5 6" key="1">
    <citation type="submission" date="2017-09" db="EMBL/GenBank/DDBJ databases">
        <authorList>
            <person name="Ehlers B."/>
            <person name="Leendertz F.H."/>
        </authorList>
    </citation>
    <scope>NUCLEOTIDE SEQUENCE [LARGE SCALE GENOMIC DNA]</scope>
    <source>
        <strain evidence="5 6">CGMCC 1.05381</strain>
    </source>
</reference>
<dbReference type="PANTHER" id="PTHR43537">
    <property type="entry name" value="TRANSCRIPTIONAL REGULATOR, GNTR FAMILY"/>
    <property type="match status" value="1"/>
</dbReference>
<proteinExistence type="predicted"/>
<dbReference type="SUPFAM" id="SSF48008">
    <property type="entry name" value="GntR ligand-binding domain-like"/>
    <property type="match status" value="1"/>
</dbReference>
<evidence type="ECO:0000256" key="3">
    <source>
        <dbReference type="ARBA" id="ARBA00023163"/>
    </source>
</evidence>
<dbReference type="GO" id="GO:0003677">
    <property type="term" value="F:DNA binding"/>
    <property type="evidence" value="ECO:0007669"/>
    <property type="project" value="UniProtKB-KW"/>
</dbReference>
<protein>
    <submittedName>
        <fullName evidence="5">Transcriptional regulator, GntR family</fullName>
    </submittedName>
</protein>
<dbReference type="InterPro" id="IPR036390">
    <property type="entry name" value="WH_DNA-bd_sf"/>
</dbReference>
<keyword evidence="3" id="KW-0804">Transcription</keyword>
<dbReference type="Proteomes" id="UP000219440">
    <property type="component" value="Unassembled WGS sequence"/>
</dbReference>
<evidence type="ECO:0000256" key="2">
    <source>
        <dbReference type="ARBA" id="ARBA00023125"/>
    </source>
</evidence>
<dbReference type="InterPro" id="IPR008920">
    <property type="entry name" value="TF_FadR/GntR_C"/>
</dbReference>
<dbReference type="PRINTS" id="PR00035">
    <property type="entry name" value="HTHGNTR"/>
</dbReference>
<feature type="domain" description="HTH gntR-type" evidence="4">
    <location>
        <begin position="44"/>
        <end position="114"/>
    </location>
</feature>
<sequence>MALVLVRGDSGFEVESGEYALMVVMTHLETPVLPSSLDAPLNGASRVDEIYDRLVTAIAIGEYLPGARLPAERELAANLRVARMTVREALSRLVEQGMLVKARGRGGGSFVREQWTAISSASVHRTLSARWEALRDTCEAMMHLSGAVALAAAEKRTDDDVMVLRARLEDYRLAESGSAAQKADERLHIAIADAAHNVTLKRMLAELESQVSIAAPSHVWGFPEGQREMEQRALVDHQNLVEAICEKRCPDAGAIGLAHARIDMELLEAALHRAGAP</sequence>
<dbReference type="InterPro" id="IPR011711">
    <property type="entry name" value="GntR_C"/>
</dbReference>